<evidence type="ECO:0000313" key="4">
    <source>
        <dbReference type="Proteomes" id="UP000693970"/>
    </source>
</evidence>
<dbReference type="InterPro" id="IPR000086">
    <property type="entry name" value="NUDIX_hydrolase_dom"/>
</dbReference>
<dbReference type="InterPro" id="IPR011629">
    <property type="entry name" value="CobW-like_C"/>
</dbReference>
<dbReference type="PROSITE" id="PS51462">
    <property type="entry name" value="NUDIX"/>
    <property type="match status" value="1"/>
</dbReference>
<proteinExistence type="predicted"/>
<dbReference type="InterPro" id="IPR051927">
    <property type="entry name" value="Zn_Chap_cDPG_Synth"/>
</dbReference>
<dbReference type="AlphaFoldDB" id="A0A9K3LIP1"/>
<feature type="domain" description="Nudix hydrolase" evidence="2">
    <location>
        <begin position="385"/>
        <end position="519"/>
    </location>
</feature>
<name>A0A9K3LIP1_9STRA</name>
<feature type="compositionally biased region" description="Basic and acidic residues" evidence="1">
    <location>
        <begin position="242"/>
        <end position="251"/>
    </location>
</feature>
<protein>
    <submittedName>
        <fullName evidence="3">Cobalamin synthesis protein, P47K</fullName>
    </submittedName>
</protein>
<feature type="compositionally biased region" description="Basic residues" evidence="1">
    <location>
        <begin position="216"/>
        <end position="227"/>
    </location>
</feature>
<feature type="region of interest" description="Disordered" evidence="1">
    <location>
        <begin position="1031"/>
        <end position="1050"/>
    </location>
</feature>
<dbReference type="InterPro" id="IPR003495">
    <property type="entry name" value="CobW/HypB/UreG_nucleotide-bd"/>
</dbReference>
<accession>A0A9K3LIP1</accession>
<evidence type="ECO:0000256" key="1">
    <source>
        <dbReference type="SAM" id="MobiDB-lite"/>
    </source>
</evidence>
<feature type="region of interest" description="Disordered" evidence="1">
    <location>
        <begin position="188"/>
        <end position="227"/>
    </location>
</feature>
<keyword evidence="4" id="KW-1185">Reference proteome</keyword>
<dbReference type="EMBL" id="JAGRRH010000010">
    <property type="protein sequence ID" value="KAG7362783.1"/>
    <property type="molecule type" value="Genomic_DNA"/>
</dbReference>
<dbReference type="PANTHER" id="PTHR43603:SF1">
    <property type="entry name" value="ZINC-REGULATED GTPASE METALLOPROTEIN ACTIVATOR 1"/>
    <property type="match status" value="1"/>
</dbReference>
<feature type="compositionally biased region" description="Basic and acidic residues" evidence="1">
    <location>
        <begin position="1040"/>
        <end position="1050"/>
    </location>
</feature>
<dbReference type="OrthoDB" id="272672at2759"/>
<organism evidence="3 4">
    <name type="scientific">Nitzschia inconspicua</name>
    <dbReference type="NCBI Taxonomy" id="303405"/>
    <lineage>
        <taxon>Eukaryota</taxon>
        <taxon>Sar</taxon>
        <taxon>Stramenopiles</taxon>
        <taxon>Ochrophyta</taxon>
        <taxon>Bacillariophyta</taxon>
        <taxon>Bacillariophyceae</taxon>
        <taxon>Bacillariophycidae</taxon>
        <taxon>Bacillariales</taxon>
        <taxon>Bacillariaceae</taxon>
        <taxon>Nitzschia</taxon>
    </lineage>
</organism>
<evidence type="ECO:0000259" key="2">
    <source>
        <dbReference type="PROSITE" id="PS51462"/>
    </source>
</evidence>
<dbReference type="Proteomes" id="UP000693970">
    <property type="component" value="Unassembled WGS sequence"/>
</dbReference>
<dbReference type="Pfam" id="PF07683">
    <property type="entry name" value="CobW_C"/>
    <property type="match status" value="1"/>
</dbReference>
<comment type="caution">
    <text evidence="3">The sequence shown here is derived from an EMBL/GenBank/DDBJ whole genome shotgun (WGS) entry which is preliminary data.</text>
</comment>
<feature type="region of interest" description="Disordered" evidence="1">
    <location>
        <begin position="242"/>
        <end position="264"/>
    </location>
</feature>
<dbReference type="Pfam" id="PF02492">
    <property type="entry name" value="cobW"/>
    <property type="match status" value="1"/>
</dbReference>
<evidence type="ECO:0000313" key="3">
    <source>
        <dbReference type="EMBL" id="KAG7362783.1"/>
    </source>
</evidence>
<sequence length="1050" mass="117976">MSRKFRQDRSDWKLPKVYALTGDYSPFKMHNHDVIQGRDCLVLLWKSTQQSDQHGNLRHPMYSLAGEMQQLLLKESSPFRTVIVVDIHHMFENGSTNDGYDQEIANEVEDRELVKGFGRTLLRVMQRLRLGEVTWAAQGELCPVLLKLWKGLGYDSSAEHSLSELWCVHPRMITATFINNHFVCGSRNSDTKGRESPTSVAACNHSDNSGEGAGCGRKKRGMRKRKKANDPPLVNFFFEKEEKQSHCDNKDASSPTKQGTQTPRQYQNLNLHLVFEDEAARDKRLEIFRYVYPSGSTRVVPWGFPITSLFCDAVQQDMEYDSEYHNALGQSLHLSEISVEMNPNTKQYERHFQNITTDLLTIAQSSKPGPNASNTLDIQRVDWSNCKRHIGALVLRGNRCVLVRSLSNVWHGLRLPCVVAEEGECDTDAAIRAVVEQIQVDASEVVPLPFVPPVAVYAPHGRPVLMHLYPLYATAPPPDGPLEDQDMEDDETPYDWYTYKNAIQRLEDERSAAALRTLSSALVEAANVGVIPCKWGGVFGQELEAKARATSLSTTSIASKQKTQGHDDFVPKLIATVEEWNSTGQQDVLKGVRRANEELMKRLSQKSIPGSGEKDYSFKLPVTLLSGFLGSGKTTLLSHILANYSGIKIAILVNDMGEINIDAALLRQKSVSITQREEHMVELSNGCICCTLREDLLMEVANIASKEIFDYLIIESSGISEPLPVAETFTFEDQTGLRLGDIAQLDTLVSVVDVSRFMSELNSLESLVDRDWHADKEDHRTVSHLLCDQVEFANVIVLNKCDLVHESEKNKVKELVQRLNETAKLVESVFGAVPLDAVLGTRLFSMSEAEKHECWLKEARVGEHKPETEEYGIGSFTYRACKPFFPHKVNMVFEAIVSKTPPFDKCSVLRAKGFIWLANSPEVKGDFSLAGNHYSVLPGAPWWASIKRDEWPAGLEQAIAPLWYEPHGDRQQEIVVIGQSLDKEEVSRLLDSCLLSDDEMACGQKSWHDMCFEAGDPFKLDWDAMTEIQKPSDNSCEQGDCDHENHTLQT</sequence>
<feature type="compositionally biased region" description="Polar residues" evidence="1">
    <location>
        <begin position="252"/>
        <end position="264"/>
    </location>
</feature>
<reference evidence="3" key="1">
    <citation type="journal article" date="2021" name="Sci. Rep.">
        <title>Diploid genomic architecture of Nitzschia inconspicua, an elite biomass production diatom.</title>
        <authorList>
            <person name="Oliver A."/>
            <person name="Podell S."/>
            <person name="Pinowska A."/>
            <person name="Traller J.C."/>
            <person name="Smith S.R."/>
            <person name="McClure R."/>
            <person name="Beliaev A."/>
            <person name="Bohutskyi P."/>
            <person name="Hill E.A."/>
            <person name="Rabines A."/>
            <person name="Zheng H."/>
            <person name="Allen L.Z."/>
            <person name="Kuo A."/>
            <person name="Grigoriev I.V."/>
            <person name="Allen A.E."/>
            <person name="Hazlebeck D."/>
            <person name="Allen E.E."/>
        </authorList>
    </citation>
    <scope>NUCLEOTIDE SEQUENCE</scope>
    <source>
        <strain evidence="3">Hildebrandi</strain>
    </source>
</reference>
<dbReference type="PANTHER" id="PTHR43603">
    <property type="entry name" value="COBW DOMAIN-CONTAINING PROTEIN DDB_G0274527"/>
    <property type="match status" value="1"/>
</dbReference>
<dbReference type="CDD" id="cd03112">
    <property type="entry name" value="CobW-like"/>
    <property type="match status" value="1"/>
</dbReference>
<reference evidence="3" key="2">
    <citation type="submission" date="2021-04" db="EMBL/GenBank/DDBJ databases">
        <authorList>
            <person name="Podell S."/>
        </authorList>
    </citation>
    <scope>NUCLEOTIDE SEQUENCE</scope>
    <source>
        <strain evidence="3">Hildebrandi</strain>
    </source>
</reference>
<dbReference type="SMART" id="SM00833">
    <property type="entry name" value="CobW_C"/>
    <property type="match status" value="1"/>
</dbReference>
<gene>
    <name evidence="3" type="ORF">IV203_026143</name>
</gene>
<feature type="compositionally biased region" description="Polar residues" evidence="1">
    <location>
        <begin position="196"/>
        <end position="209"/>
    </location>
</feature>